<keyword evidence="3" id="KW-1185">Reference proteome</keyword>
<evidence type="ECO:0000313" key="4">
    <source>
        <dbReference type="Proteomes" id="UP000306421"/>
    </source>
</evidence>
<evidence type="ECO:0000313" key="2">
    <source>
        <dbReference type="EMBL" id="TID46735.1"/>
    </source>
</evidence>
<protein>
    <recommendedName>
        <fullName evidence="5">DUF72 domain-containing protein</fullName>
    </recommendedName>
</protein>
<evidence type="ECO:0000313" key="3">
    <source>
        <dbReference type="Proteomes" id="UP000251035"/>
    </source>
</evidence>
<dbReference type="Gene3D" id="3.20.20.80">
    <property type="entry name" value="Glycosidases"/>
    <property type="match status" value="1"/>
</dbReference>
<gene>
    <name evidence="1" type="ORF">DB745_01315</name>
    <name evidence="2" type="ORF">DIZ81_01310</name>
</gene>
<evidence type="ECO:0008006" key="5">
    <source>
        <dbReference type="Google" id="ProtNLM"/>
    </source>
</evidence>
<dbReference type="RefSeq" id="WP_108290555.1">
    <property type="nucleotide sequence ID" value="NZ_QFGL01000001.1"/>
</dbReference>
<accession>A0AB38N8Q2</accession>
<organism evidence="2 4">
    <name type="scientific">Legionella taurinensis</name>
    <dbReference type="NCBI Taxonomy" id="70611"/>
    <lineage>
        <taxon>Bacteria</taxon>
        <taxon>Pseudomonadati</taxon>
        <taxon>Pseudomonadota</taxon>
        <taxon>Gammaproteobacteria</taxon>
        <taxon>Legionellales</taxon>
        <taxon>Legionellaceae</taxon>
        <taxon>Legionella</taxon>
    </lineage>
</organism>
<dbReference type="SUPFAM" id="SSF51445">
    <property type="entry name" value="(Trans)glycosidases"/>
    <property type="match status" value="1"/>
</dbReference>
<evidence type="ECO:0000313" key="1">
    <source>
        <dbReference type="EMBL" id="PUT49370.1"/>
    </source>
</evidence>
<sequence length="369" mass="42530">MNVGYYIFLGHGDYHPSDYKTKDWVSEWNLEDWIQFIHEIKSLGSNTLMLYLNGHTLPYRSQFYPQLVDVIHPNCQQEFLSELLHYAKELGFVLIAVLTTTGHAGKFSELNEASQIETSTINLSIEETLTPFPEHLRRGKLLKQEGAAQVGYGVLCHNKEISRTYSKEIVIEIIQNFGDIIDGIALHPPESISPCCCIECLETFFITNKCEMNLNDISAHREFFITSYLRFQSELHSLIARELPQCQQLTFTIPWLYENSFDALGLLIPRDVIIIEWDYNLNPARISSVKQRIEKYRSLGHTLWFMPTAGFSFDPQEPIHDQLRALYYQLEVVETLDVDGIIHFLGPKKSAFINETSIKTFKSIHISSN</sequence>
<proteinExistence type="predicted"/>
<name>A0AB38N8Q2_9GAMM</name>
<comment type="caution">
    <text evidence="2">The sequence shown here is derived from an EMBL/GenBank/DDBJ whole genome shotgun (WGS) entry which is preliminary data.</text>
</comment>
<reference evidence="2 4" key="2">
    <citation type="submission" date="2018-04" db="EMBL/GenBank/DDBJ databases">
        <title>Whole genome sequence comparison of clinical and drinking water Legionella pneumophila isolates.</title>
        <authorList>
            <person name="Garner E."/>
        </authorList>
    </citation>
    <scope>NUCLEOTIDE SEQUENCE [LARGE SCALE GENOMIC DNA]</scope>
    <source>
        <strain evidence="2 4">WH02</strain>
    </source>
</reference>
<dbReference type="AlphaFoldDB" id="A0AB38N8Q2"/>
<dbReference type="EMBL" id="QFGG01000001">
    <property type="protein sequence ID" value="TID46735.1"/>
    <property type="molecule type" value="Genomic_DNA"/>
</dbReference>
<reference evidence="1 3" key="1">
    <citation type="submission" date="2018-04" db="EMBL/GenBank/DDBJ databases">
        <title>Whole genome sequence comparison of clinical and drinking water Legionella pneumophila isolates associated with the Flint Water Crisis.</title>
        <authorList>
            <person name="Garner E."/>
            <person name="Brown C."/>
            <person name="Schwake O."/>
            <person name="Coil D."/>
            <person name="Jospin G."/>
            <person name="Eisen J."/>
            <person name="Edwards M."/>
            <person name="Pruden A."/>
        </authorList>
    </citation>
    <scope>NUCLEOTIDE SEQUENCE [LARGE SCALE GENOMIC DNA]</scope>
    <source>
        <strain evidence="1 3">Genessee03</strain>
    </source>
</reference>
<dbReference type="Proteomes" id="UP000306421">
    <property type="component" value="Unassembled WGS sequence"/>
</dbReference>
<dbReference type="InterPro" id="IPR017853">
    <property type="entry name" value="GH"/>
</dbReference>
<dbReference type="Proteomes" id="UP000251035">
    <property type="component" value="Unassembled WGS sequence"/>
</dbReference>
<dbReference type="EMBL" id="QCXM01000001">
    <property type="protein sequence ID" value="PUT49370.1"/>
    <property type="molecule type" value="Genomic_DNA"/>
</dbReference>